<evidence type="ECO:0000256" key="1">
    <source>
        <dbReference type="ARBA" id="ARBA00004613"/>
    </source>
</evidence>
<dbReference type="Pfam" id="PF01522">
    <property type="entry name" value="Polysacc_deac_1"/>
    <property type="match status" value="1"/>
</dbReference>
<feature type="domain" description="NodB homology" evidence="3">
    <location>
        <begin position="30"/>
        <end position="235"/>
    </location>
</feature>
<organism evidence="4 5">
    <name type="scientific">Rhodocytophaga rosea</name>
    <dbReference type="NCBI Taxonomy" id="2704465"/>
    <lineage>
        <taxon>Bacteria</taxon>
        <taxon>Pseudomonadati</taxon>
        <taxon>Bacteroidota</taxon>
        <taxon>Cytophagia</taxon>
        <taxon>Cytophagales</taxon>
        <taxon>Rhodocytophagaceae</taxon>
        <taxon>Rhodocytophaga</taxon>
    </lineage>
</organism>
<dbReference type="GO" id="GO:0005975">
    <property type="term" value="P:carbohydrate metabolic process"/>
    <property type="evidence" value="ECO:0007669"/>
    <property type="project" value="InterPro"/>
</dbReference>
<dbReference type="RefSeq" id="WP_162446048.1">
    <property type="nucleotide sequence ID" value="NZ_CP048222.1"/>
</dbReference>
<protein>
    <submittedName>
        <fullName evidence="4">Polysaccharide deacetylase family protein</fullName>
    </submittedName>
</protein>
<dbReference type="PANTHER" id="PTHR34216:SF3">
    <property type="entry name" value="POLY-BETA-1,6-N-ACETYL-D-GLUCOSAMINE N-DEACETYLASE"/>
    <property type="match status" value="1"/>
</dbReference>
<proteinExistence type="predicted"/>
<dbReference type="InterPro" id="IPR011330">
    <property type="entry name" value="Glyco_hydro/deAcase_b/a-brl"/>
</dbReference>
<accession>A0A6C0GPR9</accession>
<dbReference type="InterPro" id="IPR051398">
    <property type="entry name" value="Polysacch_Deacetylase"/>
</dbReference>
<name>A0A6C0GPR9_9BACT</name>
<dbReference type="PANTHER" id="PTHR34216">
    <property type="match status" value="1"/>
</dbReference>
<sequence>MKRVIFLLLLVMGIHYPSESQVLKKKIPDKLVVLTFDDAPVTHYTYVAPLLKEYGFGATFYVCEFPPNYADTTKYMSWKQMQALGKMGFEVANHTHTHAPVGNLSQEEIIRQLTYIEDKCDSLEIGKPVTFAYPGYSLSPLVLETLQEKGYLFARAGGSRAYNPETDHPYLIPSWATNEKNTTQIMEALRQATNGQVVVLTIHGVPDYEHPWVTTLPEQFKAYLQYLKDNHYKVISLKELQEYIDIKNALKKIKPDYKKKLNN</sequence>
<dbReference type="GO" id="GO:0005576">
    <property type="term" value="C:extracellular region"/>
    <property type="evidence" value="ECO:0007669"/>
    <property type="project" value="UniProtKB-SubCell"/>
</dbReference>
<gene>
    <name evidence="4" type="ORF">GXP67_27175</name>
</gene>
<evidence type="ECO:0000256" key="2">
    <source>
        <dbReference type="ARBA" id="ARBA00022729"/>
    </source>
</evidence>
<keyword evidence="2" id="KW-0732">Signal</keyword>
<dbReference type="CDD" id="cd10918">
    <property type="entry name" value="CE4_NodB_like_5s_6s"/>
    <property type="match status" value="1"/>
</dbReference>
<evidence type="ECO:0000259" key="3">
    <source>
        <dbReference type="PROSITE" id="PS51677"/>
    </source>
</evidence>
<evidence type="ECO:0000313" key="4">
    <source>
        <dbReference type="EMBL" id="QHT70065.1"/>
    </source>
</evidence>
<comment type="subcellular location">
    <subcellularLocation>
        <location evidence="1">Secreted</location>
    </subcellularLocation>
</comment>
<dbReference type="Gene3D" id="3.20.20.370">
    <property type="entry name" value="Glycoside hydrolase/deacetylase"/>
    <property type="match status" value="2"/>
</dbReference>
<dbReference type="InterPro" id="IPR002509">
    <property type="entry name" value="NODB_dom"/>
</dbReference>
<dbReference type="Proteomes" id="UP000480178">
    <property type="component" value="Chromosome"/>
</dbReference>
<dbReference type="EMBL" id="CP048222">
    <property type="protein sequence ID" value="QHT70065.1"/>
    <property type="molecule type" value="Genomic_DNA"/>
</dbReference>
<dbReference type="PROSITE" id="PS51677">
    <property type="entry name" value="NODB"/>
    <property type="match status" value="1"/>
</dbReference>
<dbReference type="SUPFAM" id="SSF88713">
    <property type="entry name" value="Glycoside hydrolase/deacetylase"/>
    <property type="match status" value="1"/>
</dbReference>
<keyword evidence="5" id="KW-1185">Reference proteome</keyword>
<evidence type="ECO:0000313" key="5">
    <source>
        <dbReference type="Proteomes" id="UP000480178"/>
    </source>
</evidence>
<dbReference type="GO" id="GO:0016810">
    <property type="term" value="F:hydrolase activity, acting on carbon-nitrogen (but not peptide) bonds"/>
    <property type="evidence" value="ECO:0007669"/>
    <property type="project" value="InterPro"/>
</dbReference>
<dbReference type="AlphaFoldDB" id="A0A6C0GPR9"/>
<dbReference type="KEGG" id="rhoz:GXP67_27175"/>
<reference evidence="4 5" key="1">
    <citation type="submission" date="2020-01" db="EMBL/GenBank/DDBJ databases">
        <authorList>
            <person name="Kim M.K."/>
        </authorList>
    </citation>
    <scope>NUCLEOTIDE SEQUENCE [LARGE SCALE GENOMIC DNA]</scope>
    <source>
        <strain evidence="4 5">172606-1</strain>
    </source>
</reference>